<proteinExistence type="predicted"/>
<name>A0AA39WC75_9PEZI</name>
<feature type="region of interest" description="Disordered" evidence="1">
    <location>
        <begin position="1"/>
        <end position="38"/>
    </location>
</feature>
<gene>
    <name evidence="2" type="ORF">B0T14DRAFT_571838</name>
</gene>
<protein>
    <submittedName>
        <fullName evidence="2">Uncharacterized protein</fullName>
    </submittedName>
</protein>
<evidence type="ECO:0000256" key="1">
    <source>
        <dbReference type="SAM" id="MobiDB-lite"/>
    </source>
</evidence>
<accession>A0AA39WC75</accession>
<evidence type="ECO:0000313" key="2">
    <source>
        <dbReference type="EMBL" id="KAK0611995.1"/>
    </source>
</evidence>
<dbReference type="EMBL" id="JAULSU010000007">
    <property type="protein sequence ID" value="KAK0611995.1"/>
    <property type="molecule type" value="Genomic_DNA"/>
</dbReference>
<comment type="caution">
    <text evidence="2">The sequence shown here is derived from an EMBL/GenBank/DDBJ whole genome shotgun (WGS) entry which is preliminary data.</text>
</comment>
<dbReference type="Proteomes" id="UP001175000">
    <property type="component" value="Unassembled WGS sequence"/>
</dbReference>
<organism evidence="2 3">
    <name type="scientific">Immersiella caudata</name>
    <dbReference type="NCBI Taxonomy" id="314043"/>
    <lineage>
        <taxon>Eukaryota</taxon>
        <taxon>Fungi</taxon>
        <taxon>Dikarya</taxon>
        <taxon>Ascomycota</taxon>
        <taxon>Pezizomycotina</taxon>
        <taxon>Sordariomycetes</taxon>
        <taxon>Sordariomycetidae</taxon>
        <taxon>Sordariales</taxon>
        <taxon>Lasiosphaeriaceae</taxon>
        <taxon>Immersiella</taxon>
    </lineage>
</organism>
<keyword evidence="3" id="KW-1185">Reference proteome</keyword>
<evidence type="ECO:0000313" key="3">
    <source>
        <dbReference type="Proteomes" id="UP001175000"/>
    </source>
</evidence>
<reference evidence="2" key="1">
    <citation type="submission" date="2023-06" db="EMBL/GenBank/DDBJ databases">
        <title>Genome-scale phylogeny and comparative genomics of the fungal order Sordariales.</title>
        <authorList>
            <consortium name="Lawrence Berkeley National Laboratory"/>
            <person name="Hensen N."/>
            <person name="Bonometti L."/>
            <person name="Westerberg I."/>
            <person name="Brannstrom I.O."/>
            <person name="Guillou S."/>
            <person name="Cros-Aarteil S."/>
            <person name="Calhoun S."/>
            <person name="Haridas S."/>
            <person name="Kuo A."/>
            <person name="Mondo S."/>
            <person name="Pangilinan J."/>
            <person name="Riley R."/>
            <person name="Labutti K."/>
            <person name="Andreopoulos B."/>
            <person name="Lipzen A."/>
            <person name="Chen C."/>
            <person name="Yanf M."/>
            <person name="Daum C."/>
            <person name="Ng V."/>
            <person name="Clum A."/>
            <person name="Steindorff A."/>
            <person name="Ohm R."/>
            <person name="Martin F."/>
            <person name="Silar P."/>
            <person name="Natvig D."/>
            <person name="Lalanne C."/>
            <person name="Gautier V."/>
            <person name="Ament-Velasquez S.L."/>
            <person name="Kruys A."/>
            <person name="Hutchinson M.I."/>
            <person name="Powell A.J."/>
            <person name="Barry K."/>
            <person name="Miller A.N."/>
            <person name="Grigoriev I.V."/>
            <person name="Debuchy R."/>
            <person name="Gladieux P."/>
            <person name="Thoren M.H."/>
            <person name="Johannesson H."/>
        </authorList>
    </citation>
    <scope>NUCLEOTIDE SEQUENCE</scope>
    <source>
        <strain evidence="2">CBS 606.72</strain>
    </source>
</reference>
<sequence length="246" mass="26624">MAKGRTIVRARGQGGNEGKDDKEDDEESVASDTASTAPSDFSTVEFSIRNPDWQKTVDVAIKYCSDRLAVKQPVTAVLEKMLLYEKGDSFAPHSASEEIPGMFGTMDKLHTCLEPSYHPNTLVVTKGLGLFSRAKQEWDRNIAAATNNFVEFDQAKLRQLLGSDFEHITVMQHFTVMQHLRQSPGIRPAAEAVVEPSRMLAPLSANRGGGNNGVRLPSIGSLGPLSGVLPPPVAGVKQRADGPVMP</sequence>
<dbReference type="AlphaFoldDB" id="A0AA39WC75"/>